<dbReference type="Gene3D" id="1.10.760.10">
    <property type="entry name" value="Cytochrome c-like domain"/>
    <property type="match status" value="1"/>
</dbReference>
<proteinExistence type="predicted"/>
<reference evidence="7" key="1">
    <citation type="submission" date="2018-05" db="EMBL/GenBank/DDBJ databases">
        <authorList>
            <person name="Lanie J.A."/>
            <person name="Ng W.-L."/>
            <person name="Kazmierczak K.M."/>
            <person name="Andrzejewski T.M."/>
            <person name="Davidsen T.M."/>
            <person name="Wayne K.J."/>
            <person name="Tettelin H."/>
            <person name="Glass J.I."/>
            <person name="Rusch D."/>
            <person name="Podicherti R."/>
            <person name="Tsui H.-C.T."/>
            <person name="Winkler M.E."/>
        </authorList>
    </citation>
    <scope>NUCLEOTIDE SEQUENCE</scope>
    <source>
        <strain evidence="7">KNB</strain>
    </source>
</reference>
<keyword evidence="2 4" id="KW-0479">Metal-binding</keyword>
<accession>A0A2X0QS77</accession>
<dbReference type="Pfam" id="PF00034">
    <property type="entry name" value="Cytochrom_C"/>
    <property type="match status" value="1"/>
</dbReference>
<keyword evidence="1 4" id="KW-0349">Heme</keyword>
<dbReference type="SUPFAM" id="SSF46626">
    <property type="entry name" value="Cytochrome c"/>
    <property type="match status" value="1"/>
</dbReference>
<dbReference type="GO" id="GO:0020037">
    <property type="term" value="F:heme binding"/>
    <property type="evidence" value="ECO:0007669"/>
    <property type="project" value="InterPro"/>
</dbReference>
<dbReference type="InterPro" id="IPR009056">
    <property type="entry name" value="Cyt_c-like_dom"/>
</dbReference>
<name>A0A2X0QS77_9PROT</name>
<gene>
    <name evidence="7" type="ORF">NITFAB_0057</name>
</gene>
<evidence type="ECO:0000256" key="1">
    <source>
        <dbReference type="ARBA" id="ARBA00022617"/>
    </source>
</evidence>
<dbReference type="EMBL" id="LS423452">
    <property type="protein sequence ID" value="SPS04468.1"/>
    <property type="molecule type" value="Genomic_DNA"/>
</dbReference>
<evidence type="ECO:0000256" key="5">
    <source>
        <dbReference type="SAM" id="Phobius"/>
    </source>
</evidence>
<evidence type="ECO:0000313" key="7">
    <source>
        <dbReference type="EMBL" id="SPS04468.1"/>
    </source>
</evidence>
<feature type="transmembrane region" description="Helical" evidence="5">
    <location>
        <begin position="12"/>
        <end position="34"/>
    </location>
</feature>
<dbReference type="GO" id="GO:0046872">
    <property type="term" value="F:metal ion binding"/>
    <property type="evidence" value="ECO:0007669"/>
    <property type="project" value="UniProtKB-KW"/>
</dbReference>
<evidence type="ECO:0000259" key="6">
    <source>
        <dbReference type="PROSITE" id="PS51007"/>
    </source>
</evidence>
<evidence type="ECO:0000256" key="2">
    <source>
        <dbReference type="ARBA" id="ARBA00022723"/>
    </source>
</evidence>
<keyword evidence="5" id="KW-0812">Transmembrane</keyword>
<sequence>MAIGNMKFGEKLLFGGFALIGILALISFLIMEVVRSRMEKPMFPVLQYDFSAEGLRGSELFRTSGCTICHRAMRNGTNMGLVLDGIGSKRTLDYLENFLKNPEATYAGATMDHGPSKGAAFVAKMPAADLHAIAVFLSELRAKPGSNASRLPPGGGESSFIDSMVRMWAPDSWKSEYKDLREEMKSNAKGDRNDSGAE</sequence>
<keyword evidence="3 4" id="KW-0408">Iron</keyword>
<keyword evidence="5" id="KW-1133">Transmembrane helix</keyword>
<evidence type="ECO:0000256" key="4">
    <source>
        <dbReference type="PROSITE-ProRule" id="PRU00433"/>
    </source>
</evidence>
<evidence type="ECO:0000256" key="3">
    <source>
        <dbReference type="ARBA" id="ARBA00023004"/>
    </source>
</evidence>
<feature type="domain" description="Cytochrome c" evidence="6">
    <location>
        <begin position="52"/>
        <end position="141"/>
    </location>
</feature>
<dbReference type="PROSITE" id="PS51007">
    <property type="entry name" value="CYTC"/>
    <property type="match status" value="1"/>
</dbReference>
<dbReference type="AlphaFoldDB" id="A0A2X0QS77"/>
<protein>
    <submittedName>
        <fullName evidence="7">Putative monohaem cytochrome c</fullName>
    </submittedName>
</protein>
<dbReference type="GO" id="GO:0009055">
    <property type="term" value="F:electron transfer activity"/>
    <property type="evidence" value="ECO:0007669"/>
    <property type="project" value="InterPro"/>
</dbReference>
<keyword evidence="5" id="KW-0472">Membrane</keyword>
<organism evidence="7">
    <name type="scientific">Candidatus Nitrotoga fabula</name>
    <dbReference type="NCBI Taxonomy" id="2182327"/>
    <lineage>
        <taxon>Bacteria</taxon>
        <taxon>Pseudomonadati</taxon>
        <taxon>Pseudomonadota</taxon>
        <taxon>Betaproteobacteria</taxon>
        <taxon>Nitrosomonadales</taxon>
        <taxon>Gallionellaceae</taxon>
        <taxon>Candidatus Nitrotoga</taxon>
    </lineage>
</organism>
<dbReference type="InterPro" id="IPR036909">
    <property type="entry name" value="Cyt_c-like_dom_sf"/>
</dbReference>